<feature type="region of interest" description="Disordered" evidence="1">
    <location>
        <begin position="199"/>
        <end position="237"/>
    </location>
</feature>
<dbReference type="InterPro" id="IPR028974">
    <property type="entry name" value="TSP_type-3_rpt"/>
</dbReference>
<dbReference type="GO" id="GO:0005509">
    <property type="term" value="F:calcium ion binding"/>
    <property type="evidence" value="ECO:0007669"/>
    <property type="project" value="InterPro"/>
</dbReference>
<dbReference type="SUPFAM" id="SSF103647">
    <property type="entry name" value="TSP type-3 repeat"/>
    <property type="match status" value="2"/>
</dbReference>
<name>A0A382M9V3_9ZZZZ</name>
<sequence length="277" mass="30747">MVMLMLLSSQMYNLLNFKTEDPDESVWGAVPHRTAYQQMNQASGPMSGDTQGQPAAGFAFDQVSFTDPSYHDPASYYGQVSNPAALNLDPGYGFFLEETQTEDHDNDGIDDLNDLDDDNDGIVDLIERFDGCYGTDPFDHDNDGILDEFDWDDDNDGILEGPIDYSQGIDPANVSADRYVDPSAVHPWVGTPVGVGYRVDQNPMDHDNDGITDDDTDGTGPGSFDEDDDNDGRIDQFTWPCDFDGDGFQDYFDLDDDNDGVLDIWDEHPWDNTLTGN</sequence>
<feature type="non-terminal residue" evidence="2">
    <location>
        <position position="277"/>
    </location>
</feature>
<dbReference type="Gene3D" id="4.10.1080.10">
    <property type="entry name" value="TSP type-3 repeat"/>
    <property type="match status" value="1"/>
</dbReference>
<dbReference type="AlphaFoldDB" id="A0A382M9V3"/>
<reference evidence="2" key="1">
    <citation type="submission" date="2018-05" db="EMBL/GenBank/DDBJ databases">
        <authorList>
            <person name="Lanie J.A."/>
            <person name="Ng W.-L."/>
            <person name="Kazmierczak K.M."/>
            <person name="Andrzejewski T.M."/>
            <person name="Davidsen T.M."/>
            <person name="Wayne K.J."/>
            <person name="Tettelin H."/>
            <person name="Glass J.I."/>
            <person name="Rusch D."/>
            <person name="Podicherti R."/>
            <person name="Tsui H.-C.T."/>
            <person name="Winkler M.E."/>
        </authorList>
    </citation>
    <scope>NUCLEOTIDE SEQUENCE</scope>
</reference>
<protein>
    <submittedName>
        <fullName evidence="2">Uncharacterized protein</fullName>
    </submittedName>
</protein>
<accession>A0A382M9V3</accession>
<evidence type="ECO:0000256" key="1">
    <source>
        <dbReference type="SAM" id="MobiDB-lite"/>
    </source>
</evidence>
<feature type="non-terminal residue" evidence="2">
    <location>
        <position position="1"/>
    </location>
</feature>
<gene>
    <name evidence="2" type="ORF">METZ01_LOCUS298513</name>
</gene>
<proteinExistence type="predicted"/>
<evidence type="ECO:0000313" key="2">
    <source>
        <dbReference type="EMBL" id="SVC45659.1"/>
    </source>
</evidence>
<dbReference type="EMBL" id="UINC01092244">
    <property type="protein sequence ID" value="SVC45659.1"/>
    <property type="molecule type" value="Genomic_DNA"/>
</dbReference>
<organism evidence="2">
    <name type="scientific">marine metagenome</name>
    <dbReference type="NCBI Taxonomy" id="408172"/>
    <lineage>
        <taxon>unclassified sequences</taxon>
        <taxon>metagenomes</taxon>
        <taxon>ecological metagenomes</taxon>
    </lineage>
</organism>